<reference evidence="1" key="1">
    <citation type="journal article" date="2020" name="Stud. Mycol.">
        <title>101 Dothideomycetes genomes: a test case for predicting lifestyles and emergence of pathogens.</title>
        <authorList>
            <person name="Haridas S."/>
            <person name="Albert R."/>
            <person name="Binder M."/>
            <person name="Bloem J."/>
            <person name="Labutti K."/>
            <person name="Salamov A."/>
            <person name="Andreopoulos B."/>
            <person name="Baker S."/>
            <person name="Barry K."/>
            <person name="Bills G."/>
            <person name="Bluhm B."/>
            <person name="Cannon C."/>
            <person name="Castanera R."/>
            <person name="Culley D."/>
            <person name="Daum C."/>
            <person name="Ezra D."/>
            <person name="Gonzalez J."/>
            <person name="Henrissat B."/>
            <person name="Kuo A."/>
            <person name="Liang C."/>
            <person name="Lipzen A."/>
            <person name="Lutzoni F."/>
            <person name="Magnuson J."/>
            <person name="Mondo S."/>
            <person name="Nolan M."/>
            <person name="Ohm R."/>
            <person name="Pangilinan J."/>
            <person name="Park H.-J."/>
            <person name="Ramirez L."/>
            <person name="Alfaro M."/>
            <person name="Sun H."/>
            <person name="Tritt A."/>
            <person name="Yoshinaga Y."/>
            <person name="Zwiers L.-H."/>
            <person name="Turgeon B."/>
            <person name="Goodwin S."/>
            <person name="Spatafora J."/>
            <person name="Crous P."/>
            <person name="Grigoriev I."/>
        </authorList>
    </citation>
    <scope>NUCLEOTIDE SEQUENCE</scope>
    <source>
        <strain evidence="1">CBS 121167</strain>
    </source>
</reference>
<sequence length="112" mass="12544">MLPPGPVIPCHCQPSVSAKHCHTSRIPSLLRLKQDLQLSTVPVHCCFCYFVLACHSPPLCITTFFVFPSAPCFAAGLSLFRAHTTSMSLRIGRCVHMARHRRRRYLVTEHGS</sequence>
<dbReference type="RefSeq" id="XP_033395846.1">
    <property type="nucleotide sequence ID" value="XM_033546783.1"/>
</dbReference>
<gene>
    <name evidence="1" type="ORF">K452DRAFT_51875</name>
</gene>
<protein>
    <submittedName>
        <fullName evidence="1">Uncharacterized protein</fullName>
    </submittedName>
</protein>
<dbReference type="EMBL" id="ML995490">
    <property type="protein sequence ID" value="KAF2140133.1"/>
    <property type="molecule type" value="Genomic_DNA"/>
</dbReference>
<evidence type="ECO:0000313" key="2">
    <source>
        <dbReference type="Proteomes" id="UP000799438"/>
    </source>
</evidence>
<dbReference type="GeneID" id="54304290"/>
<organism evidence="1 2">
    <name type="scientific">Aplosporella prunicola CBS 121167</name>
    <dbReference type="NCBI Taxonomy" id="1176127"/>
    <lineage>
        <taxon>Eukaryota</taxon>
        <taxon>Fungi</taxon>
        <taxon>Dikarya</taxon>
        <taxon>Ascomycota</taxon>
        <taxon>Pezizomycotina</taxon>
        <taxon>Dothideomycetes</taxon>
        <taxon>Dothideomycetes incertae sedis</taxon>
        <taxon>Botryosphaeriales</taxon>
        <taxon>Aplosporellaceae</taxon>
        <taxon>Aplosporella</taxon>
    </lineage>
</organism>
<dbReference type="AlphaFoldDB" id="A0A6A6B9U3"/>
<keyword evidence="2" id="KW-1185">Reference proteome</keyword>
<proteinExistence type="predicted"/>
<dbReference type="Proteomes" id="UP000799438">
    <property type="component" value="Unassembled WGS sequence"/>
</dbReference>
<name>A0A6A6B9U3_9PEZI</name>
<accession>A0A6A6B9U3</accession>
<evidence type="ECO:0000313" key="1">
    <source>
        <dbReference type="EMBL" id="KAF2140133.1"/>
    </source>
</evidence>